<name>K0TAY0_THAOC</name>
<feature type="compositionally biased region" description="Basic and acidic residues" evidence="1">
    <location>
        <begin position="1"/>
        <end position="11"/>
    </location>
</feature>
<reference evidence="3 4" key="1">
    <citation type="journal article" date="2012" name="Genome Biol.">
        <title>Genome and low-iron response of an oceanic diatom adapted to chronic iron limitation.</title>
        <authorList>
            <person name="Lommer M."/>
            <person name="Specht M."/>
            <person name="Roy A.S."/>
            <person name="Kraemer L."/>
            <person name="Andreson R."/>
            <person name="Gutowska M.A."/>
            <person name="Wolf J."/>
            <person name="Bergner S.V."/>
            <person name="Schilhabel M.B."/>
            <person name="Klostermeier U.C."/>
            <person name="Beiko R.G."/>
            <person name="Rosenstiel P."/>
            <person name="Hippler M."/>
            <person name="Laroche J."/>
        </authorList>
    </citation>
    <scope>NUCLEOTIDE SEQUENCE [LARGE SCALE GENOMIC DNA]</scope>
    <source>
        <strain evidence="3 4">CCMP1005</strain>
    </source>
</reference>
<feature type="region of interest" description="Disordered" evidence="1">
    <location>
        <begin position="1"/>
        <end position="263"/>
    </location>
</feature>
<dbReference type="GO" id="GO:0005634">
    <property type="term" value="C:nucleus"/>
    <property type="evidence" value="ECO:0007669"/>
    <property type="project" value="TreeGrafter"/>
</dbReference>
<dbReference type="Proteomes" id="UP000266841">
    <property type="component" value="Unassembled WGS sequence"/>
</dbReference>
<sequence>HHRDAHRDVVHGGRAGVQPRRARLDLRGGAGVPGEEPLEGGRQRRGHRRAALLRRRADPPGPLGLPRPQRPGQVQDPGGLPRVLLGTEGRADPDRLRGRQPRELQLPPGAPLRRVGRAEHLLPRRGGGRPALQEDGGARGQHARLEPEDAPVQQRRAPERVPHEGGRRGPDEGPERRSDGRHDLARLAEGRPPPRRRGRPGEEEAVLRGGGRVEHARERGERGAPGDAPAGALVRGAPARQVRGGGLPRGPPADGGDERADGGVDSLARTTRFLSLDKCLPRRRHIQVVHVEPSSSRPVGHPGEMVRRGPWLEYDPSWLAVLRRTHPLTVRARGAVPAPDVGPATGGEVEEVTRRLGEARASDRDGDDDDGDSGGSVGAACPEMSPLAIPENFVRTVPPFDASGGDPGRPTGPPRGMVGNPQTDALLGALGLDHVVTVPFDRAGMRRRREEEEEERSRGRGGGGGTIQLTQILMDLREDDDKMEIAMPSDLTNTQRIFCHELAKQLGQKSKSSGKGEERRIRVRKVQSGNSGGMMGTYRGYVFSS</sequence>
<dbReference type="PANTHER" id="PTHR12849">
    <property type="entry name" value="RNA LARIAT DEBRANCHING ENZYME"/>
    <property type="match status" value="1"/>
</dbReference>
<comment type="caution">
    <text evidence="3">The sequence shown here is derived from an EMBL/GenBank/DDBJ whole genome shotgun (WGS) entry which is preliminary data.</text>
</comment>
<dbReference type="AlphaFoldDB" id="K0TAY0"/>
<feature type="non-terminal residue" evidence="3">
    <location>
        <position position="1"/>
    </location>
</feature>
<keyword evidence="4" id="KW-1185">Reference proteome</keyword>
<dbReference type="SMART" id="SM01124">
    <property type="entry name" value="DBR1"/>
    <property type="match status" value="1"/>
</dbReference>
<feature type="compositionally biased region" description="Basic residues" evidence="1">
    <location>
        <begin position="43"/>
        <end position="54"/>
    </location>
</feature>
<evidence type="ECO:0000313" key="3">
    <source>
        <dbReference type="EMBL" id="EJK74640.1"/>
    </source>
</evidence>
<feature type="compositionally biased region" description="Pro residues" evidence="1">
    <location>
        <begin position="59"/>
        <end position="69"/>
    </location>
</feature>
<dbReference type="GO" id="GO:0000398">
    <property type="term" value="P:mRNA splicing, via spliceosome"/>
    <property type="evidence" value="ECO:0007669"/>
    <property type="project" value="TreeGrafter"/>
</dbReference>
<dbReference type="InterPro" id="IPR001374">
    <property type="entry name" value="R3H_dom"/>
</dbReference>
<dbReference type="GO" id="GO:0008419">
    <property type="term" value="F:RNA lariat debranching enzyme activity"/>
    <property type="evidence" value="ECO:0007669"/>
    <property type="project" value="TreeGrafter"/>
</dbReference>
<dbReference type="eggNOG" id="KOG2863">
    <property type="taxonomic scope" value="Eukaryota"/>
</dbReference>
<dbReference type="PROSITE" id="PS51061">
    <property type="entry name" value="R3H"/>
    <property type="match status" value="1"/>
</dbReference>
<dbReference type="Pfam" id="PF01424">
    <property type="entry name" value="R3H"/>
    <property type="match status" value="1"/>
</dbReference>
<dbReference type="Pfam" id="PF05011">
    <property type="entry name" value="DBR1"/>
    <property type="match status" value="1"/>
</dbReference>
<dbReference type="OrthoDB" id="407609at2759"/>
<feature type="region of interest" description="Disordered" evidence="1">
    <location>
        <begin position="444"/>
        <end position="466"/>
    </location>
</feature>
<protein>
    <recommendedName>
        <fullName evidence="2">R3H domain-containing protein</fullName>
    </recommendedName>
</protein>
<dbReference type="GO" id="GO:0003676">
    <property type="term" value="F:nucleic acid binding"/>
    <property type="evidence" value="ECO:0007669"/>
    <property type="project" value="UniProtKB-UniRule"/>
</dbReference>
<dbReference type="InterPro" id="IPR036867">
    <property type="entry name" value="R3H_dom_sf"/>
</dbReference>
<dbReference type="PANTHER" id="PTHR12849:SF0">
    <property type="entry name" value="LARIAT DEBRANCHING ENZYME"/>
    <property type="match status" value="1"/>
</dbReference>
<feature type="region of interest" description="Disordered" evidence="1">
    <location>
        <begin position="395"/>
        <end position="424"/>
    </location>
</feature>
<dbReference type="EMBL" id="AGNL01003477">
    <property type="protein sequence ID" value="EJK74640.1"/>
    <property type="molecule type" value="Genomic_DNA"/>
</dbReference>
<gene>
    <name evidence="3" type="ORF">THAOC_03674</name>
</gene>
<evidence type="ECO:0000256" key="1">
    <source>
        <dbReference type="SAM" id="MobiDB-lite"/>
    </source>
</evidence>
<dbReference type="Gene3D" id="3.30.1370.50">
    <property type="entry name" value="R3H-like domain"/>
    <property type="match status" value="1"/>
</dbReference>
<dbReference type="InterPro" id="IPR007708">
    <property type="entry name" value="DBR1_C"/>
</dbReference>
<evidence type="ECO:0000259" key="2">
    <source>
        <dbReference type="PROSITE" id="PS51061"/>
    </source>
</evidence>
<proteinExistence type="predicted"/>
<dbReference type="SUPFAM" id="SSF82708">
    <property type="entry name" value="R3H domain"/>
    <property type="match status" value="1"/>
</dbReference>
<organism evidence="3 4">
    <name type="scientific">Thalassiosira oceanica</name>
    <name type="common">Marine diatom</name>
    <dbReference type="NCBI Taxonomy" id="159749"/>
    <lineage>
        <taxon>Eukaryota</taxon>
        <taxon>Sar</taxon>
        <taxon>Stramenopiles</taxon>
        <taxon>Ochrophyta</taxon>
        <taxon>Bacillariophyta</taxon>
        <taxon>Coscinodiscophyceae</taxon>
        <taxon>Thalassiosirophycidae</taxon>
        <taxon>Thalassiosirales</taxon>
        <taxon>Thalassiosiraceae</taxon>
        <taxon>Thalassiosira</taxon>
    </lineage>
</organism>
<feature type="compositionally biased region" description="Basic and acidic residues" evidence="1">
    <location>
        <begin position="89"/>
        <end position="102"/>
    </location>
</feature>
<feature type="compositionally biased region" description="Basic and acidic residues" evidence="1">
    <location>
        <begin position="199"/>
        <end position="224"/>
    </location>
</feature>
<feature type="compositionally biased region" description="Basic and acidic residues" evidence="1">
    <location>
        <begin position="156"/>
        <end position="189"/>
    </location>
</feature>
<feature type="region of interest" description="Disordered" evidence="1">
    <location>
        <begin position="357"/>
        <end position="383"/>
    </location>
</feature>
<evidence type="ECO:0000313" key="4">
    <source>
        <dbReference type="Proteomes" id="UP000266841"/>
    </source>
</evidence>
<dbReference type="SMART" id="SM00393">
    <property type="entry name" value="R3H"/>
    <property type="match status" value="1"/>
</dbReference>
<accession>K0TAY0</accession>
<feature type="domain" description="R3H" evidence="2">
    <location>
        <begin position="463"/>
        <end position="527"/>
    </location>
</feature>